<evidence type="ECO:0000313" key="3">
    <source>
        <dbReference type="Proteomes" id="UP000193642"/>
    </source>
</evidence>
<accession>A0A1Y2CRX8</accession>
<evidence type="ECO:0000313" key="2">
    <source>
        <dbReference type="EMBL" id="ORY49799.1"/>
    </source>
</evidence>
<proteinExistence type="predicted"/>
<dbReference type="Proteomes" id="UP000193642">
    <property type="component" value="Unassembled WGS sequence"/>
</dbReference>
<gene>
    <name evidence="2" type="ORF">BCR33DRAFT_734579</name>
</gene>
<sequence length="277" mass="31816">MNSTTEHYEEYIRSNKTDVSQEQYSLIQQENENLSKRILELESKLAELQTTKEDLENSLLKEREESTKSMSVLKCQVKRTLGSFEEERKAIESGGNSAVANINKHWLKKMYTNPFYERRLEILKHQTKITELKTAMAKALEERVQTIEAHQSRVKQLQDKYQQMLKDAETRAASTGKQAVANFQKDTSISSGCSKTIRDQTASEFKRKLATLEEDFKIRSEKLKGENEQLKTRIVGLELKASTEQVAKVDPTSVAHIQELESELSRKNAEIGSLKRQ</sequence>
<feature type="coiled-coil region" evidence="1">
    <location>
        <begin position="213"/>
        <end position="277"/>
    </location>
</feature>
<name>A0A1Y2CRX8_9FUNG</name>
<evidence type="ECO:0000256" key="1">
    <source>
        <dbReference type="SAM" id="Coils"/>
    </source>
</evidence>
<dbReference type="EMBL" id="MCGO01000008">
    <property type="protein sequence ID" value="ORY49799.1"/>
    <property type="molecule type" value="Genomic_DNA"/>
</dbReference>
<organism evidence="2 3">
    <name type="scientific">Rhizoclosmatium globosum</name>
    <dbReference type="NCBI Taxonomy" id="329046"/>
    <lineage>
        <taxon>Eukaryota</taxon>
        <taxon>Fungi</taxon>
        <taxon>Fungi incertae sedis</taxon>
        <taxon>Chytridiomycota</taxon>
        <taxon>Chytridiomycota incertae sedis</taxon>
        <taxon>Chytridiomycetes</taxon>
        <taxon>Chytridiales</taxon>
        <taxon>Chytriomycetaceae</taxon>
        <taxon>Rhizoclosmatium</taxon>
    </lineage>
</organism>
<reference evidence="2 3" key="1">
    <citation type="submission" date="2016-07" db="EMBL/GenBank/DDBJ databases">
        <title>Pervasive Adenine N6-methylation of Active Genes in Fungi.</title>
        <authorList>
            <consortium name="DOE Joint Genome Institute"/>
            <person name="Mondo S.J."/>
            <person name="Dannebaum R.O."/>
            <person name="Kuo R.C."/>
            <person name="Labutti K."/>
            <person name="Haridas S."/>
            <person name="Kuo A."/>
            <person name="Salamov A."/>
            <person name="Ahrendt S.R."/>
            <person name="Lipzen A."/>
            <person name="Sullivan W."/>
            <person name="Andreopoulos W.B."/>
            <person name="Clum A."/>
            <person name="Lindquist E."/>
            <person name="Daum C."/>
            <person name="Ramamoorthy G.K."/>
            <person name="Gryganskyi A."/>
            <person name="Culley D."/>
            <person name="Magnuson J.K."/>
            <person name="James T.Y."/>
            <person name="O'Malley M.A."/>
            <person name="Stajich J.E."/>
            <person name="Spatafora J.W."/>
            <person name="Visel A."/>
            <person name="Grigoriev I.V."/>
        </authorList>
    </citation>
    <scope>NUCLEOTIDE SEQUENCE [LARGE SCALE GENOMIC DNA]</scope>
    <source>
        <strain evidence="2 3">JEL800</strain>
    </source>
</reference>
<keyword evidence="3" id="KW-1185">Reference proteome</keyword>
<keyword evidence="1" id="KW-0175">Coiled coil</keyword>
<comment type="caution">
    <text evidence="2">The sequence shown here is derived from an EMBL/GenBank/DDBJ whole genome shotgun (WGS) entry which is preliminary data.</text>
</comment>
<feature type="coiled-coil region" evidence="1">
    <location>
        <begin position="24"/>
        <end position="65"/>
    </location>
</feature>
<dbReference type="AlphaFoldDB" id="A0A1Y2CRX8"/>
<feature type="coiled-coil region" evidence="1">
    <location>
        <begin position="122"/>
        <end position="167"/>
    </location>
</feature>
<protein>
    <submittedName>
        <fullName evidence="2">Uncharacterized protein</fullName>
    </submittedName>
</protein>
<dbReference type="OrthoDB" id="10256467at2759"/>